<evidence type="ECO:0000256" key="1">
    <source>
        <dbReference type="SAM" id="MobiDB-lite"/>
    </source>
</evidence>
<proteinExistence type="predicted"/>
<reference evidence="3" key="1">
    <citation type="submission" date="2015-10" db="EMBL/GenBank/DDBJ databases">
        <authorList>
            <person name="Ju K.-S."/>
            <person name="Doroghazi J.R."/>
            <person name="Metcalf W.W."/>
        </authorList>
    </citation>
    <scope>NUCLEOTIDE SEQUENCE [LARGE SCALE GENOMIC DNA]</scope>
    <source>
        <strain evidence="3">NRRL F-8817</strain>
    </source>
</reference>
<sequence>MVTDPDIVAGLSHDQAVWTPVGRAVAVVRAKSTDEVRTVVPGVQLPADGGSLCGLMAGDSQRPPESARGRRSTRPGCRSARAVHSVATGAGRNAKGIDTMPGFVNGKGGVQPSREQPGWTAHTASGLPHRDA</sequence>
<protein>
    <submittedName>
        <fullName evidence="2">Uncharacterized protein</fullName>
    </submittedName>
</protein>
<accession>A0A0X3VJ90</accession>
<organism evidence="2 3">
    <name type="scientific">Streptomyces violaceusniger</name>
    <dbReference type="NCBI Taxonomy" id="68280"/>
    <lineage>
        <taxon>Bacteria</taxon>
        <taxon>Bacillati</taxon>
        <taxon>Actinomycetota</taxon>
        <taxon>Actinomycetes</taxon>
        <taxon>Kitasatosporales</taxon>
        <taxon>Streptomycetaceae</taxon>
        <taxon>Streptomyces</taxon>
        <taxon>Streptomyces violaceusniger group</taxon>
    </lineage>
</organism>
<dbReference type="AlphaFoldDB" id="A0A0X3VJ90"/>
<dbReference type="EMBL" id="LLZJ01000408">
    <property type="protein sequence ID" value="KUL44911.1"/>
    <property type="molecule type" value="Genomic_DNA"/>
</dbReference>
<evidence type="ECO:0000313" key="3">
    <source>
        <dbReference type="Proteomes" id="UP000053413"/>
    </source>
</evidence>
<evidence type="ECO:0000313" key="2">
    <source>
        <dbReference type="EMBL" id="KUL44911.1"/>
    </source>
</evidence>
<feature type="region of interest" description="Disordered" evidence="1">
    <location>
        <begin position="54"/>
        <end position="132"/>
    </location>
</feature>
<name>A0A0X3VJ90_STRVO</name>
<comment type="caution">
    <text evidence="2">The sequence shown here is derived from an EMBL/GenBank/DDBJ whole genome shotgun (WGS) entry which is preliminary data.</text>
</comment>
<dbReference type="Proteomes" id="UP000053413">
    <property type="component" value="Unassembled WGS sequence"/>
</dbReference>
<gene>
    <name evidence="2" type="ORF">ADL28_39175</name>
</gene>